<name>A0A1V1P093_9BACT</name>
<evidence type="ECO:0000313" key="1">
    <source>
        <dbReference type="EMBL" id="ETR68204.1"/>
    </source>
</evidence>
<reference evidence="2" key="1">
    <citation type="submission" date="2012-11" db="EMBL/GenBank/DDBJ databases">
        <authorList>
            <person name="Lucero-Rivera Y.E."/>
            <person name="Tovar-Ramirez D."/>
        </authorList>
    </citation>
    <scope>NUCLEOTIDE SEQUENCE [LARGE SCALE GENOMIC DNA]</scope>
    <source>
        <strain evidence="2">Araruama</strain>
    </source>
</reference>
<organism evidence="1 2">
    <name type="scientific">Candidatus Magnetoglobus multicellularis str. Araruama</name>
    <dbReference type="NCBI Taxonomy" id="890399"/>
    <lineage>
        <taxon>Bacteria</taxon>
        <taxon>Pseudomonadati</taxon>
        <taxon>Thermodesulfobacteriota</taxon>
        <taxon>Desulfobacteria</taxon>
        <taxon>Desulfobacterales</taxon>
        <taxon>Desulfobacteraceae</taxon>
        <taxon>Candidatus Magnetoglobus</taxon>
    </lineage>
</organism>
<proteinExistence type="predicted"/>
<protein>
    <submittedName>
        <fullName evidence="1">Uncharacterized protein</fullName>
    </submittedName>
</protein>
<comment type="caution">
    <text evidence="1">The sequence shown here is derived from an EMBL/GenBank/DDBJ whole genome shotgun (WGS) entry which is preliminary data.</text>
</comment>
<evidence type="ECO:0000313" key="2">
    <source>
        <dbReference type="Proteomes" id="UP000189670"/>
    </source>
</evidence>
<accession>A0A1V1P093</accession>
<gene>
    <name evidence="1" type="ORF">OMM_10764</name>
</gene>
<dbReference type="Proteomes" id="UP000189670">
    <property type="component" value="Unassembled WGS sequence"/>
</dbReference>
<dbReference type="EMBL" id="ATBP01001036">
    <property type="protein sequence ID" value="ETR68204.1"/>
    <property type="molecule type" value="Genomic_DNA"/>
</dbReference>
<sequence length="97" mass="11143">MTLAEDFESTFEMIHNPETAQNSQIQEALSNRLVSLIAIEKKVKKISVWPYYPSDLGKLVFSCFAPIIFAFLNKLTDIDFLKKLIDNELINVFLSIM</sequence>
<dbReference type="AlphaFoldDB" id="A0A1V1P093"/>